<name>A0AA38S0D5_9PEZI</name>
<evidence type="ECO:0000313" key="1">
    <source>
        <dbReference type="EMBL" id="KAJ9144361.1"/>
    </source>
</evidence>
<dbReference type="EMBL" id="JANBVN010000100">
    <property type="protein sequence ID" value="KAJ9144361.1"/>
    <property type="molecule type" value="Genomic_DNA"/>
</dbReference>
<comment type="caution">
    <text evidence="1">The sequence shown here is derived from an EMBL/GenBank/DDBJ whole genome shotgun (WGS) entry which is preliminary data.</text>
</comment>
<accession>A0AA38S0D5</accession>
<protein>
    <submittedName>
        <fullName evidence="1">Uncharacterized protein</fullName>
    </submittedName>
</protein>
<dbReference type="Proteomes" id="UP001174691">
    <property type="component" value="Unassembled WGS sequence"/>
</dbReference>
<proteinExistence type="predicted"/>
<gene>
    <name evidence="1" type="ORF">NKR19_g6465</name>
</gene>
<organism evidence="1 2">
    <name type="scientific">Coniochaeta hoffmannii</name>
    <dbReference type="NCBI Taxonomy" id="91930"/>
    <lineage>
        <taxon>Eukaryota</taxon>
        <taxon>Fungi</taxon>
        <taxon>Dikarya</taxon>
        <taxon>Ascomycota</taxon>
        <taxon>Pezizomycotina</taxon>
        <taxon>Sordariomycetes</taxon>
        <taxon>Sordariomycetidae</taxon>
        <taxon>Coniochaetales</taxon>
        <taxon>Coniochaetaceae</taxon>
        <taxon>Coniochaeta</taxon>
    </lineage>
</organism>
<dbReference type="AlphaFoldDB" id="A0AA38S0D5"/>
<evidence type="ECO:0000313" key="2">
    <source>
        <dbReference type="Proteomes" id="UP001174691"/>
    </source>
</evidence>
<sequence>MSARNDLMTALLNIHTGEAIDADLAHGLDMLRLCRGDNLGVRDKISALYLRLGRDQDAFDFLKWYFVTGTSSEYD</sequence>
<reference evidence="1" key="1">
    <citation type="submission" date="2022-07" db="EMBL/GenBank/DDBJ databases">
        <title>Fungi with potential for degradation of polypropylene.</title>
        <authorList>
            <person name="Gostincar C."/>
        </authorList>
    </citation>
    <scope>NUCLEOTIDE SEQUENCE</scope>
    <source>
        <strain evidence="1">EXF-13287</strain>
    </source>
</reference>
<keyword evidence="2" id="KW-1185">Reference proteome</keyword>